<comment type="pathway">
    <text evidence="5">Amine and polyamine biosynthesis; putrescine biosynthesis via L-ornithine pathway; putrescine from L-ornithine: step 1/1.</text>
</comment>
<dbReference type="SUPFAM" id="SSF50621">
    <property type="entry name" value="Alanine racemase C-terminal domain-like"/>
    <property type="match status" value="1"/>
</dbReference>
<comment type="similarity">
    <text evidence="2 10">Belongs to the Orn/Lys/Arg decarboxylase class-II family.</text>
</comment>
<dbReference type="PROSITE" id="PS00878">
    <property type="entry name" value="ODR_DC_2_1"/>
    <property type="match status" value="1"/>
</dbReference>
<comment type="catalytic activity">
    <reaction evidence="8">
        <text>L-ornithine + H(+) = putrescine + CO2</text>
        <dbReference type="Rhea" id="RHEA:22964"/>
        <dbReference type="ChEBI" id="CHEBI:15378"/>
        <dbReference type="ChEBI" id="CHEBI:16526"/>
        <dbReference type="ChEBI" id="CHEBI:46911"/>
        <dbReference type="ChEBI" id="CHEBI:326268"/>
        <dbReference type="EC" id="4.1.1.17"/>
    </reaction>
</comment>
<dbReference type="InterPro" id="IPR022657">
    <property type="entry name" value="De-COase2_CS"/>
</dbReference>
<dbReference type="EMBL" id="JACGCM010002781">
    <property type="protein sequence ID" value="KAF6135643.1"/>
    <property type="molecule type" value="Genomic_DNA"/>
</dbReference>
<evidence type="ECO:0000313" key="14">
    <source>
        <dbReference type="Proteomes" id="UP000541444"/>
    </source>
</evidence>
<dbReference type="Gene3D" id="3.20.20.10">
    <property type="entry name" value="Alanine racemase"/>
    <property type="match status" value="1"/>
</dbReference>
<evidence type="ECO:0000256" key="8">
    <source>
        <dbReference type="ARBA" id="ARBA00049127"/>
    </source>
</evidence>
<dbReference type="InterPro" id="IPR022644">
    <property type="entry name" value="De-COase2_N"/>
</dbReference>
<evidence type="ECO:0000256" key="10">
    <source>
        <dbReference type="RuleBase" id="RU003737"/>
    </source>
</evidence>
<dbReference type="GO" id="GO:0033387">
    <property type="term" value="P:putrescine biosynthetic process from arginine, via ornithine"/>
    <property type="evidence" value="ECO:0007669"/>
    <property type="project" value="UniProtKB-UniPathway"/>
</dbReference>
<evidence type="ECO:0000256" key="3">
    <source>
        <dbReference type="ARBA" id="ARBA00022898"/>
    </source>
</evidence>
<dbReference type="PROSITE" id="PS00879">
    <property type="entry name" value="ODR_DC_2_2"/>
    <property type="match status" value="1"/>
</dbReference>
<sequence>MSINSSDILLEMGSTQKGIEVILGSPWVKGKKVANMSKDGQFSHIQSIISNRDDVKEPFYILDYGKVVSLMDKWTTSLPNIKPYYAVKCNPDTALLAGIAALGGNFDCASKAEIQAILALGVSADRIIFANPCKAEAHIKYAAAVGVNLTTFDSVDEVEKMRKWHPKCNLLLRLKSPNTDENAKCPLGGKYGALPEEVMPLLQAAQRAEMAVTGISFHVGSAATHSRAYRSTIEAAKETFNMATRLGMPRMHILNIGGGFTSGTYFDDAAITIKSAIKTFFSDESNLKLMGEPGRYFAETPFTLAANIIGTRIRGDLREYWLNDGIYGSMNCILFDYANLTALPLACTSNRANPTCKGTNTYKSQVFGPTCDALDTIFTDYQLPELQRDDWLVFPNMGAYTTSAGSSFNGFSTSDIVTYLAYSTPIHEGINGTTPLNEGIIATAALNEALIATTVLNEGMNGTIALAPTNAVFAQ</sequence>
<dbReference type="PANTHER" id="PTHR11482">
    <property type="entry name" value="ARGININE/DIAMINOPIMELATE/ORNITHINE DECARBOXYLASE"/>
    <property type="match status" value="1"/>
</dbReference>
<proteinExistence type="inferred from homology"/>
<keyword evidence="4" id="KW-0456">Lyase</keyword>
<dbReference type="SUPFAM" id="SSF51419">
    <property type="entry name" value="PLP-binding barrel"/>
    <property type="match status" value="1"/>
</dbReference>
<evidence type="ECO:0000259" key="11">
    <source>
        <dbReference type="Pfam" id="PF00278"/>
    </source>
</evidence>
<dbReference type="Proteomes" id="UP000541444">
    <property type="component" value="Unassembled WGS sequence"/>
</dbReference>
<dbReference type="InterPro" id="IPR029066">
    <property type="entry name" value="PLP-binding_barrel"/>
</dbReference>
<dbReference type="EC" id="4.1.1.17" evidence="6"/>
<accession>A0A7J7KZ58</accession>
<dbReference type="PRINTS" id="PR01182">
    <property type="entry name" value="ORNDCRBXLASE"/>
</dbReference>
<gene>
    <name evidence="13" type="ORF">GIB67_028214</name>
</gene>
<evidence type="ECO:0000256" key="5">
    <source>
        <dbReference type="ARBA" id="ARBA00034115"/>
    </source>
</evidence>
<evidence type="ECO:0000259" key="12">
    <source>
        <dbReference type="Pfam" id="PF02784"/>
    </source>
</evidence>
<evidence type="ECO:0000256" key="2">
    <source>
        <dbReference type="ARBA" id="ARBA00008872"/>
    </source>
</evidence>
<feature type="domain" description="Orn/DAP/Arg decarboxylase 2 C-terminal" evidence="11">
    <location>
        <begin position="300"/>
        <end position="398"/>
    </location>
</feature>
<dbReference type="FunFam" id="3.20.20.10:FF:000005">
    <property type="entry name" value="Ornithine decarboxylase"/>
    <property type="match status" value="1"/>
</dbReference>
<dbReference type="UniPathway" id="UPA00535">
    <property type="reaction ID" value="UER00288"/>
</dbReference>
<name>A0A7J7KZ58_9MAGN</name>
<dbReference type="AlphaFoldDB" id="A0A7J7KZ58"/>
<dbReference type="OrthoDB" id="5034579at2759"/>
<evidence type="ECO:0000256" key="9">
    <source>
        <dbReference type="PIRSR" id="PIRSR600183-50"/>
    </source>
</evidence>
<comment type="caution">
    <text evidence="13">The sequence shown here is derived from an EMBL/GenBank/DDBJ whole genome shotgun (WGS) entry which is preliminary data.</text>
</comment>
<evidence type="ECO:0000256" key="7">
    <source>
        <dbReference type="ARBA" id="ARBA00046672"/>
    </source>
</evidence>
<dbReference type="Gene3D" id="2.40.37.10">
    <property type="entry name" value="Lyase, Ornithine Decarboxylase, Chain A, domain 1"/>
    <property type="match status" value="1"/>
</dbReference>
<evidence type="ECO:0000313" key="13">
    <source>
        <dbReference type="EMBL" id="KAF6135643.1"/>
    </source>
</evidence>
<comment type="cofactor">
    <cofactor evidence="1 9">
        <name>pyridoxal 5'-phosphate</name>
        <dbReference type="ChEBI" id="CHEBI:597326"/>
    </cofactor>
</comment>
<dbReference type="Pfam" id="PF00278">
    <property type="entry name" value="Orn_DAP_Arg_deC"/>
    <property type="match status" value="1"/>
</dbReference>
<dbReference type="Pfam" id="PF02784">
    <property type="entry name" value="Orn_Arg_deC_N"/>
    <property type="match status" value="1"/>
</dbReference>
<dbReference type="PANTHER" id="PTHR11482:SF6">
    <property type="entry name" value="ORNITHINE DECARBOXYLASE 1-RELATED"/>
    <property type="match status" value="1"/>
</dbReference>
<dbReference type="InterPro" id="IPR022653">
    <property type="entry name" value="De-COase2_pyr-phos_BS"/>
</dbReference>
<dbReference type="PRINTS" id="PR01179">
    <property type="entry name" value="ODADCRBXLASE"/>
</dbReference>
<dbReference type="InterPro" id="IPR002433">
    <property type="entry name" value="Orn_de-COase"/>
</dbReference>
<dbReference type="InterPro" id="IPR009006">
    <property type="entry name" value="Ala_racemase/Decarboxylase_C"/>
</dbReference>
<organism evidence="13 14">
    <name type="scientific">Kingdonia uniflora</name>
    <dbReference type="NCBI Taxonomy" id="39325"/>
    <lineage>
        <taxon>Eukaryota</taxon>
        <taxon>Viridiplantae</taxon>
        <taxon>Streptophyta</taxon>
        <taxon>Embryophyta</taxon>
        <taxon>Tracheophyta</taxon>
        <taxon>Spermatophyta</taxon>
        <taxon>Magnoliopsida</taxon>
        <taxon>Ranunculales</taxon>
        <taxon>Circaeasteraceae</taxon>
        <taxon>Kingdonia</taxon>
    </lineage>
</organism>
<comment type="subunit">
    <text evidence="7">Homodimer. Only the dimer is catalytically active, as the active sites are constructed of residues from both monomers.</text>
</comment>
<dbReference type="InterPro" id="IPR000183">
    <property type="entry name" value="Orn/DAP/Arg_de-COase"/>
</dbReference>
<dbReference type="GO" id="GO:0005737">
    <property type="term" value="C:cytoplasm"/>
    <property type="evidence" value="ECO:0007669"/>
    <property type="project" value="TreeGrafter"/>
</dbReference>
<keyword evidence="3 9" id="KW-0663">Pyridoxal phosphate</keyword>
<dbReference type="CDD" id="cd00622">
    <property type="entry name" value="PLPDE_III_ODC"/>
    <property type="match status" value="1"/>
</dbReference>
<feature type="modified residue" description="N6-(pyridoxal phosphate)lysine" evidence="9">
    <location>
        <position position="88"/>
    </location>
</feature>
<feature type="active site" description="Proton donor" evidence="9">
    <location>
        <position position="371"/>
    </location>
</feature>
<evidence type="ECO:0000256" key="6">
    <source>
        <dbReference type="ARBA" id="ARBA00034138"/>
    </source>
</evidence>
<evidence type="ECO:0000256" key="4">
    <source>
        <dbReference type="ARBA" id="ARBA00023239"/>
    </source>
</evidence>
<keyword evidence="14" id="KW-1185">Reference proteome</keyword>
<evidence type="ECO:0000256" key="1">
    <source>
        <dbReference type="ARBA" id="ARBA00001933"/>
    </source>
</evidence>
<dbReference type="InterPro" id="IPR022643">
    <property type="entry name" value="De-COase2_C"/>
</dbReference>
<dbReference type="GO" id="GO:0004586">
    <property type="term" value="F:ornithine decarboxylase activity"/>
    <property type="evidence" value="ECO:0007669"/>
    <property type="project" value="UniProtKB-EC"/>
</dbReference>
<reference evidence="13 14" key="1">
    <citation type="journal article" date="2020" name="IScience">
        <title>Genome Sequencing of the Endangered Kingdonia uniflora (Circaeasteraceae, Ranunculales) Reveals Potential Mechanisms of Evolutionary Specialization.</title>
        <authorList>
            <person name="Sun Y."/>
            <person name="Deng T."/>
            <person name="Zhang A."/>
            <person name="Moore M.J."/>
            <person name="Landis J.B."/>
            <person name="Lin N."/>
            <person name="Zhang H."/>
            <person name="Zhang X."/>
            <person name="Huang J."/>
            <person name="Zhang X."/>
            <person name="Sun H."/>
            <person name="Wang H."/>
        </authorList>
    </citation>
    <scope>NUCLEOTIDE SEQUENCE [LARGE SCALE GENOMIC DNA]</scope>
    <source>
        <strain evidence="13">TB1705</strain>
        <tissue evidence="13">Leaf</tissue>
    </source>
</reference>
<feature type="domain" description="Orn/DAP/Arg decarboxylase 2 N-terminal" evidence="12">
    <location>
        <begin position="65"/>
        <end position="298"/>
    </location>
</feature>
<protein>
    <recommendedName>
        <fullName evidence="6">ornithine decarboxylase</fullName>
        <ecNumber evidence="6">4.1.1.17</ecNumber>
    </recommendedName>
</protein>